<protein>
    <submittedName>
        <fullName evidence="1">Predicted protein</fullName>
    </submittedName>
</protein>
<accession>B0DF23</accession>
<keyword evidence="2" id="KW-1185">Reference proteome</keyword>
<name>B0DF23_LACBS</name>
<proteinExistence type="predicted"/>
<dbReference type="EMBL" id="DS547107">
    <property type="protein sequence ID" value="EDR06645.1"/>
    <property type="molecule type" value="Genomic_DNA"/>
</dbReference>
<dbReference type="AlphaFoldDB" id="B0DF23"/>
<dbReference type="HOGENOM" id="CLU_1816129_0_0_1"/>
<dbReference type="KEGG" id="lbc:LACBIDRAFT_328506"/>
<dbReference type="RefSeq" id="XP_001882492.1">
    <property type="nucleotide sequence ID" value="XM_001882457.1"/>
</dbReference>
<gene>
    <name evidence="1" type="ORF">LACBIDRAFT_328506</name>
</gene>
<dbReference type="Proteomes" id="UP000001194">
    <property type="component" value="Unassembled WGS sequence"/>
</dbReference>
<evidence type="ECO:0000313" key="2">
    <source>
        <dbReference type="Proteomes" id="UP000001194"/>
    </source>
</evidence>
<sequence length="142" mass="16008">MPDSDMKRLGAEALTNDGLQLPEAPDATPKLTGERFDADQEFRHSAITLGPKWWCSQRHYTVKQTLQTFSFSKLYSLLVNFKLCKAIHVFSIHGVCKTNSQLKENSHLTSGVLLLSSRSDNNVKEIRCYNPSNSPGNPWKVK</sequence>
<organism evidence="2">
    <name type="scientific">Laccaria bicolor (strain S238N-H82 / ATCC MYA-4686)</name>
    <name type="common">Bicoloured deceiver</name>
    <name type="synonym">Laccaria laccata var. bicolor</name>
    <dbReference type="NCBI Taxonomy" id="486041"/>
    <lineage>
        <taxon>Eukaryota</taxon>
        <taxon>Fungi</taxon>
        <taxon>Dikarya</taxon>
        <taxon>Basidiomycota</taxon>
        <taxon>Agaricomycotina</taxon>
        <taxon>Agaricomycetes</taxon>
        <taxon>Agaricomycetidae</taxon>
        <taxon>Agaricales</taxon>
        <taxon>Agaricineae</taxon>
        <taxon>Hydnangiaceae</taxon>
        <taxon>Laccaria</taxon>
    </lineage>
</organism>
<dbReference type="InParanoid" id="B0DF23"/>
<evidence type="ECO:0000313" key="1">
    <source>
        <dbReference type="EMBL" id="EDR06645.1"/>
    </source>
</evidence>
<reference evidence="1 2" key="1">
    <citation type="journal article" date="2008" name="Nature">
        <title>The genome of Laccaria bicolor provides insights into mycorrhizal symbiosis.</title>
        <authorList>
            <person name="Martin F."/>
            <person name="Aerts A."/>
            <person name="Ahren D."/>
            <person name="Brun A."/>
            <person name="Danchin E.G.J."/>
            <person name="Duchaussoy F."/>
            <person name="Gibon J."/>
            <person name="Kohler A."/>
            <person name="Lindquist E."/>
            <person name="Pereda V."/>
            <person name="Salamov A."/>
            <person name="Shapiro H.J."/>
            <person name="Wuyts J."/>
            <person name="Blaudez D."/>
            <person name="Buee M."/>
            <person name="Brokstein P."/>
            <person name="Canbaeck B."/>
            <person name="Cohen D."/>
            <person name="Courty P.E."/>
            <person name="Coutinho P.M."/>
            <person name="Delaruelle C."/>
            <person name="Detter J.C."/>
            <person name="Deveau A."/>
            <person name="DiFazio S."/>
            <person name="Duplessis S."/>
            <person name="Fraissinet-Tachet L."/>
            <person name="Lucic E."/>
            <person name="Frey-Klett P."/>
            <person name="Fourrey C."/>
            <person name="Feussner I."/>
            <person name="Gay G."/>
            <person name="Grimwood J."/>
            <person name="Hoegger P.J."/>
            <person name="Jain P."/>
            <person name="Kilaru S."/>
            <person name="Labbe J."/>
            <person name="Lin Y.C."/>
            <person name="Legue V."/>
            <person name="Le Tacon F."/>
            <person name="Marmeisse R."/>
            <person name="Melayah D."/>
            <person name="Montanini B."/>
            <person name="Muratet M."/>
            <person name="Nehls U."/>
            <person name="Niculita-Hirzel H."/>
            <person name="Oudot-Le Secq M.P."/>
            <person name="Peter M."/>
            <person name="Quesneville H."/>
            <person name="Rajashekar B."/>
            <person name="Reich M."/>
            <person name="Rouhier N."/>
            <person name="Schmutz J."/>
            <person name="Yin T."/>
            <person name="Chalot M."/>
            <person name="Henrissat B."/>
            <person name="Kuees U."/>
            <person name="Lucas S."/>
            <person name="Van de Peer Y."/>
            <person name="Podila G.K."/>
            <person name="Polle A."/>
            <person name="Pukkila P.J."/>
            <person name="Richardson P.M."/>
            <person name="Rouze P."/>
            <person name="Sanders I.R."/>
            <person name="Stajich J.E."/>
            <person name="Tunlid A."/>
            <person name="Tuskan G."/>
            <person name="Grigoriev I.V."/>
        </authorList>
    </citation>
    <scope>NUCLEOTIDE SEQUENCE [LARGE SCALE GENOMIC DNA]</scope>
    <source>
        <strain evidence="2">S238N-H82 / ATCC MYA-4686</strain>
    </source>
</reference>
<dbReference type="GeneID" id="6078261"/>